<dbReference type="Gene3D" id="2.40.110.10">
    <property type="entry name" value="Butyryl-CoA Dehydrogenase, subunit A, domain 2"/>
    <property type="match status" value="1"/>
</dbReference>
<organism evidence="1 2">
    <name type="scientific">Spirosoma validum</name>
    <dbReference type="NCBI Taxonomy" id="2771355"/>
    <lineage>
        <taxon>Bacteria</taxon>
        <taxon>Pseudomonadati</taxon>
        <taxon>Bacteroidota</taxon>
        <taxon>Cytophagia</taxon>
        <taxon>Cytophagales</taxon>
        <taxon>Cytophagaceae</taxon>
        <taxon>Spirosoma</taxon>
    </lineage>
</organism>
<dbReference type="InterPro" id="IPR037069">
    <property type="entry name" value="AcylCoA_DH/ox_N_sf"/>
</dbReference>
<dbReference type="InterPro" id="IPR009100">
    <property type="entry name" value="AcylCoA_DH/oxidase_NM_dom_sf"/>
</dbReference>
<dbReference type="AlphaFoldDB" id="A0A927B8K3"/>
<evidence type="ECO:0000313" key="1">
    <source>
        <dbReference type="EMBL" id="MBD2757258.1"/>
    </source>
</evidence>
<dbReference type="InterPro" id="IPR046373">
    <property type="entry name" value="Acyl-CoA_Oxase/DH_mid-dom_sf"/>
</dbReference>
<dbReference type="SUPFAM" id="SSF56645">
    <property type="entry name" value="Acyl-CoA dehydrogenase NM domain-like"/>
    <property type="match status" value="1"/>
</dbReference>
<proteinExistence type="predicted"/>
<keyword evidence="2" id="KW-1185">Reference proteome</keyword>
<dbReference type="Gene3D" id="1.20.140.10">
    <property type="entry name" value="Butyryl-CoA Dehydrogenase, subunit A, domain 3"/>
    <property type="match status" value="1"/>
</dbReference>
<evidence type="ECO:0000313" key="2">
    <source>
        <dbReference type="Proteomes" id="UP000653797"/>
    </source>
</evidence>
<dbReference type="GO" id="GO:0016627">
    <property type="term" value="F:oxidoreductase activity, acting on the CH-CH group of donors"/>
    <property type="evidence" value="ECO:0007669"/>
    <property type="project" value="InterPro"/>
</dbReference>
<dbReference type="Proteomes" id="UP000653797">
    <property type="component" value="Unassembled WGS sequence"/>
</dbReference>
<sequence length="334" mass="37921">MNNSWSLLINELAGHSEQMGQLHPQLIKLIYTKQWFKLYLLPDWGGVKIEFPATLRLLKTIAQAESSTRWVVPLCSGASWFAGFWDTNQVRRVFLRPDTCITGSDALSETAIQTGTGYIVNGFWKHGTGALHATHFTASCLLKNPDGSPVYSQSGQELVRSFLSTKEEVKLVPTWATVAMTATGSHGFEVNHLAVMPERSFVINEALKRETNVANCPFLQLSETTLAVNFSGMATHFFDLLHHHFFVQKGIDRFARRQAAWFHQEYTQQNSEFNTCQQAFYQIVDESWQEQGQQNYLSEQTSRQVSQVSIQLAHTFRRVIDQLFPYCGSRSARS</sequence>
<dbReference type="Gene3D" id="1.10.540.10">
    <property type="entry name" value="Acyl-CoA dehydrogenase/oxidase, N-terminal domain"/>
    <property type="match status" value="1"/>
</dbReference>
<comment type="caution">
    <text evidence="1">The sequence shown here is derived from an EMBL/GenBank/DDBJ whole genome shotgun (WGS) entry which is preliminary data.</text>
</comment>
<protein>
    <submittedName>
        <fullName evidence="1">Acyl-CoA dehydrogenase</fullName>
    </submittedName>
</protein>
<reference evidence="1" key="1">
    <citation type="submission" date="2020-09" db="EMBL/GenBank/DDBJ databases">
        <authorList>
            <person name="Kim M.K."/>
        </authorList>
    </citation>
    <scope>NUCLEOTIDE SEQUENCE</scope>
    <source>
        <strain evidence="1">BT704</strain>
    </source>
</reference>
<gene>
    <name evidence="1" type="ORF">IC230_30565</name>
</gene>
<dbReference type="GO" id="GO:0050660">
    <property type="term" value="F:flavin adenine dinucleotide binding"/>
    <property type="evidence" value="ECO:0007669"/>
    <property type="project" value="InterPro"/>
</dbReference>
<dbReference type="RefSeq" id="WP_191042879.1">
    <property type="nucleotide sequence ID" value="NZ_JACXAA010000019.1"/>
</dbReference>
<dbReference type="EMBL" id="JACXAA010000019">
    <property type="protein sequence ID" value="MBD2757258.1"/>
    <property type="molecule type" value="Genomic_DNA"/>
</dbReference>
<name>A0A927B8K3_9BACT</name>
<accession>A0A927B8K3</accession>